<dbReference type="PROSITE" id="PS50042">
    <property type="entry name" value="CNMP_BINDING_3"/>
    <property type="match status" value="1"/>
</dbReference>
<dbReference type="Proteomes" id="UP000317778">
    <property type="component" value="Unassembled WGS sequence"/>
</dbReference>
<proteinExistence type="predicted"/>
<dbReference type="InterPro" id="IPR014710">
    <property type="entry name" value="RmlC-like_jellyroll"/>
</dbReference>
<organism evidence="2 3">
    <name type="scientific">candidate division TA06 bacterium B3_TA06</name>
    <dbReference type="NCBI Taxonomy" id="2012487"/>
    <lineage>
        <taxon>Bacteria</taxon>
        <taxon>Bacteria division TA06</taxon>
    </lineage>
</organism>
<dbReference type="CDD" id="cd00038">
    <property type="entry name" value="CAP_ED"/>
    <property type="match status" value="1"/>
</dbReference>
<dbReference type="Pfam" id="PF00027">
    <property type="entry name" value="cNMP_binding"/>
    <property type="match status" value="1"/>
</dbReference>
<evidence type="ECO:0000313" key="3">
    <source>
        <dbReference type="Proteomes" id="UP000317778"/>
    </source>
</evidence>
<feature type="domain" description="Cyclic nucleotide-binding" evidence="1">
    <location>
        <begin position="35"/>
        <end position="157"/>
    </location>
</feature>
<dbReference type="InterPro" id="IPR018490">
    <property type="entry name" value="cNMP-bd_dom_sf"/>
</dbReference>
<dbReference type="SMART" id="SM00100">
    <property type="entry name" value="cNMP"/>
    <property type="match status" value="1"/>
</dbReference>
<evidence type="ECO:0000313" key="2">
    <source>
        <dbReference type="EMBL" id="TKJ36885.1"/>
    </source>
</evidence>
<dbReference type="InterPro" id="IPR000595">
    <property type="entry name" value="cNMP-bd_dom"/>
</dbReference>
<comment type="caution">
    <text evidence="2">The sequence shown here is derived from an EMBL/GenBank/DDBJ whole genome shotgun (WGS) entry which is preliminary data.</text>
</comment>
<dbReference type="SUPFAM" id="SSF51206">
    <property type="entry name" value="cAMP-binding domain-like"/>
    <property type="match status" value="1"/>
</dbReference>
<dbReference type="EMBL" id="NJBO01000037">
    <property type="protein sequence ID" value="TKJ36885.1"/>
    <property type="molecule type" value="Genomic_DNA"/>
</dbReference>
<protein>
    <recommendedName>
        <fullName evidence="1">Cyclic nucleotide-binding domain-containing protein</fullName>
    </recommendedName>
</protein>
<dbReference type="AlphaFoldDB" id="A0A532UPL9"/>
<evidence type="ECO:0000259" key="1">
    <source>
        <dbReference type="PROSITE" id="PS50042"/>
    </source>
</evidence>
<gene>
    <name evidence="2" type="ORF">CEE36_11265</name>
</gene>
<reference evidence="2 3" key="1">
    <citation type="submission" date="2017-06" db="EMBL/GenBank/DDBJ databases">
        <title>Novel microbial phyla capable of carbon fixation and sulfur reduction in deep-sea sediments.</title>
        <authorList>
            <person name="Huang J."/>
            <person name="Baker B."/>
            <person name="Wang Y."/>
        </authorList>
    </citation>
    <scope>NUCLEOTIDE SEQUENCE [LARGE SCALE GENOMIC DNA]</scope>
    <source>
        <strain evidence="2">B3_TA06</strain>
    </source>
</reference>
<name>A0A532UPL9_UNCT6</name>
<accession>A0A532UPL9</accession>
<sequence length="176" mass="19327">MLPGLDAKVFIPNIYTKNTLGGDMSYCQFLKESEVFNLLEEPESKAVAELAEERKVTMGTVLGKEGDKGEEFYLVVEGQLEISINAALAEPIPVTIATVGPGQISGWSSMYKDGKLTATIKAAKSSKLLVWNAAKLHEFLLRNCGMGYRILQQLLAVVARRLVNTRVALMSCVMER</sequence>
<dbReference type="Gene3D" id="2.60.120.10">
    <property type="entry name" value="Jelly Rolls"/>
    <property type="match status" value="1"/>
</dbReference>